<accession>A0A133XLA5</accession>
<name>A0A133XLA5_9RHOO</name>
<evidence type="ECO:0000313" key="4">
    <source>
        <dbReference type="Proteomes" id="UP000070186"/>
    </source>
</evidence>
<dbReference type="Proteomes" id="UP000070186">
    <property type="component" value="Unassembled WGS sequence"/>
</dbReference>
<dbReference type="AlphaFoldDB" id="A0A133XLA5"/>
<dbReference type="EMBL" id="LODL01000010">
    <property type="protein sequence ID" value="KXB31739.1"/>
    <property type="molecule type" value="Genomic_DNA"/>
</dbReference>
<reference evidence="3 4" key="1">
    <citation type="submission" date="2015-12" db="EMBL/GenBank/DDBJ databases">
        <title>Nitrous oxide reduction kinetics distinguish bacteria harboring typical versus atypical NosZ.</title>
        <authorList>
            <person name="Yoon S."/>
            <person name="Nissen S."/>
            <person name="Park D."/>
            <person name="Sanford R.A."/>
            <person name="Loeffler F.E."/>
        </authorList>
    </citation>
    <scope>NUCLEOTIDE SEQUENCE [LARGE SCALE GENOMIC DNA]</scope>
    <source>
        <strain evidence="3 4">ATCC BAA-841</strain>
    </source>
</reference>
<evidence type="ECO:0000256" key="1">
    <source>
        <dbReference type="SAM" id="MobiDB-lite"/>
    </source>
</evidence>
<feature type="compositionally biased region" description="Basic and acidic residues" evidence="1">
    <location>
        <begin position="24"/>
        <end position="44"/>
    </location>
</feature>
<protein>
    <submittedName>
        <fullName evidence="3">Uncharacterized protein</fullName>
    </submittedName>
</protein>
<feature type="chain" id="PRO_5007459803" evidence="2">
    <location>
        <begin position="22"/>
        <end position="141"/>
    </location>
</feature>
<comment type="caution">
    <text evidence="3">The sequence shown here is derived from an EMBL/GenBank/DDBJ whole genome shotgun (WGS) entry which is preliminary data.</text>
</comment>
<organism evidence="3 4">
    <name type="scientific">Dechloromonas denitrificans</name>
    <dbReference type="NCBI Taxonomy" id="281362"/>
    <lineage>
        <taxon>Bacteria</taxon>
        <taxon>Pseudomonadati</taxon>
        <taxon>Pseudomonadota</taxon>
        <taxon>Betaproteobacteria</taxon>
        <taxon>Rhodocyclales</taxon>
        <taxon>Azonexaceae</taxon>
        <taxon>Dechloromonas</taxon>
    </lineage>
</organism>
<proteinExistence type="predicted"/>
<evidence type="ECO:0000313" key="3">
    <source>
        <dbReference type="EMBL" id="KXB31739.1"/>
    </source>
</evidence>
<dbReference type="STRING" id="281362.AT959_05135"/>
<gene>
    <name evidence="3" type="ORF">AT959_05135</name>
</gene>
<feature type="region of interest" description="Disordered" evidence="1">
    <location>
        <begin position="24"/>
        <end position="45"/>
    </location>
</feature>
<sequence length="141" mass="14881">MKPSTALSALLFACFVNLASAADDHKGHAHNDKPGQPHSHDAKPQHGGVVSVIKDINYELVAKADSLTLYVNDHDQPVDTRNASATVTLLSASDKTESNLLPAGGNQLRAQGAFKIQAGTKAVAIVKFGDKPGQSVRFVLK</sequence>
<keyword evidence="4" id="KW-1185">Reference proteome</keyword>
<evidence type="ECO:0000256" key="2">
    <source>
        <dbReference type="SAM" id="SignalP"/>
    </source>
</evidence>
<dbReference type="RefSeq" id="WP_066881276.1">
    <property type="nucleotide sequence ID" value="NZ_LODL01000010.1"/>
</dbReference>
<keyword evidence="2" id="KW-0732">Signal</keyword>
<feature type="signal peptide" evidence="2">
    <location>
        <begin position="1"/>
        <end position="21"/>
    </location>
</feature>